<comment type="caution">
    <text evidence="2">The sequence shown here is derived from an EMBL/GenBank/DDBJ whole genome shotgun (WGS) entry which is preliminary data.</text>
</comment>
<accession>A0ABD1BL65</accession>
<dbReference type="InterPro" id="IPR043502">
    <property type="entry name" value="DNA/RNA_pol_sf"/>
</dbReference>
<evidence type="ECO:0000313" key="3">
    <source>
        <dbReference type="Proteomes" id="UP001558713"/>
    </source>
</evidence>
<dbReference type="PANTHER" id="PTHR46890:SF48">
    <property type="entry name" value="RNA-DIRECTED DNA POLYMERASE"/>
    <property type="match status" value="1"/>
</dbReference>
<dbReference type="EMBL" id="JBANAX010000233">
    <property type="protein sequence ID" value="KAL1217921.1"/>
    <property type="molecule type" value="Genomic_DNA"/>
</dbReference>
<feature type="domain" description="Reverse transcriptase" evidence="1">
    <location>
        <begin position="12"/>
        <end position="96"/>
    </location>
</feature>
<dbReference type="Pfam" id="PF00078">
    <property type="entry name" value="RVT_1"/>
    <property type="match status" value="1"/>
</dbReference>
<reference evidence="2 3" key="1">
    <citation type="submission" date="2024-04" db="EMBL/GenBank/DDBJ databases">
        <title>Genome assembly C_amara_ONT_v2.</title>
        <authorList>
            <person name="Yant L."/>
            <person name="Moore C."/>
            <person name="Slenker M."/>
        </authorList>
    </citation>
    <scope>NUCLEOTIDE SEQUENCE [LARGE SCALE GENOMIC DNA]</scope>
    <source>
        <tissue evidence="2">Leaf</tissue>
    </source>
</reference>
<evidence type="ECO:0000313" key="2">
    <source>
        <dbReference type="EMBL" id="KAL1217921.1"/>
    </source>
</evidence>
<dbReference type="InterPro" id="IPR052343">
    <property type="entry name" value="Retrotransposon-Effector_Assoc"/>
</dbReference>
<dbReference type="SUPFAM" id="SSF56672">
    <property type="entry name" value="DNA/RNA polymerases"/>
    <property type="match status" value="1"/>
</dbReference>
<dbReference type="PANTHER" id="PTHR46890">
    <property type="entry name" value="NON-LTR RETROLELEMENT REVERSE TRANSCRIPTASE-LIKE PROTEIN-RELATED"/>
    <property type="match status" value="1"/>
</dbReference>
<sequence length="123" mass="13410">MYCVSLVTYSVLVNDNSHGFIKLERGIEQGDPLSPFLFILCAEALVNILNKAEGRGSLNGVRALASGPAVHHLLFADDSLLLCKASREEIAELKHCLHLYGEALVLIPDPEPKDPLSHNVTHV</sequence>
<protein>
    <submittedName>
        <fullName evidence="2">Mitochondrial protein</fullName>
    </submittedName>
</protein>
<gene>
    <name evidence="2" type="ORF">V5N11_001812</name>
</gene>
<keyword evidence="3" id="KW-1185">Reference proteome</keyword>
<organism evidence="2 3">
    <name type="scientific">Cardamine amara subsp. amara</name>
    <dbReference type="NCBI Taxonomy" id="228776"/>
    <lineage>
        <taxon>Eukaryota</taxon>
        <taxon>Viridiplantae</taxon>
        <taxon>Streptophyta</taxon>
        <taxon>Embryophyta</taxon>
        <taxon>Tracheophyta</taxon>
        <taxon>Spermatophyta</taxon>
        <taxon>Magnoliopsida</taxon>
        <taxon>eudicotyledons</taxon>
        <taxon>Gunneridae</taxon>
        <taxon>Pentapetalae</taxon>
        <taxon>rosids</taxon>
        <taxon>malvids</taxon>
        <taxon>Brassicales</taxon>
        <taxon>Brassicaceae</taxon>
        <taxon>Cardamineae</taxon>
        <taxon>Cardamine</taxon>
    </lineage>
</organism>
<dbReference type="Proteomes" id="UP001558713">
    <property type="component" value="Unassembled WGS sequence"/>
</dbReference>
<dbReference type="AlphaFoldDB" id="A0ABD1BL65"/>
<dbReference type="InterPro" id="IPR000477">
    <property type="entry name" value="RT_dom"/>
</dbReference>
<proteinExistence type="predicted"/>
<name>A0ABD1BL65_CARAN</name>
<evidence type="ECO:0000259" key="1">
    <source>
        <dbReference type="Pfam" id="PF00078"/>
    </source>
</evidence>